<dbReference type="Proteomes" id="UP000645828">
    <property type="component" value="Unassembled WGS sequence"/>
</dbReference>
<name>A0A811ZUE8_NYCPR</name>
<gene>
    <name evidence="1" type="ORF">NYPRO_LOCUS24608</name>
</gene>
<dbReference type="AlphaFoldDB" id="A0A811ZUE8"/>
<organism evidence="1 2">
    <name type="scientific">Nyctereutes procyonoides</name>
    <name type="common">Raccoon dog</name>
    <name type="synonym">Canis procyonoides</name>
    <dbReference type="NCBI Taxonomy" id="34880"/>
    <lineage>
        <taxon>Eukaryota</taxon>
        <taxon>Metazoa</taxon>
        <taxon>Chordata</taxon>
        <taxon>Craniata</taxon>
        <taxon>Vertebrata</taxon>
        <taxon>Euteleostomi</taxon>
        <taxon>Mammalia</taxon>
        <taxon>Eutheria</taxon>
        <taxon>Laurasiatheria</taxon>
        <taxon>Carnivora</taxon>
        <taxon>Caniformia</taxon>
        <taxon>Canidae</taxon>
        <taxon>Nyctereutes</taxon>
    </lineage>
</organism>
<protein>
    <submittedName>
        <fullName evidence="1">(raccoon dog) hypothetical protein</fullName>
    </submittedName>
</protein>
<evidence type="ECO:0000313" key="2">
    <source>
        <dbReference type="Proteomes" id="UP000645828"/>
    </source>
</evidence>
<keyword evidence="2" id="KW-1185">Reference proteome</keyword>
<sequence>MNFFPKNSNSTMAEIVFPFLFPILCQPWNSNLLSVLSPFAPCCSSRERQDNISSKLYPLFSKDFVNIPGESTQGNLIPTEDHTCPISHQAIQEYQRSGVLKTSFQADPRHTKEEKKATVLILDPGGFFPRRNEEFVGQWNSSREYISRSLKKATPRGESEHIPQKRNPQPFNIIGTSHLSVFLLKAINPTDTQHFHLR</sequence>
<comment type="caution">
    <text evidence="1">The sequence shown here is derived from an EMBL/GenBank/DDBJ whole genome shotgun (WGS) entry which is preliminary data.</text>
</comment>
<proteinExistence type="predicted"/>
<accession>A0A811ZUE8</accession>
<reference evidence="1" key="1">
    <citation type="submission" date="2020-12" db="EMBL/GenBank/DDBJ databases">
        <authorList>
            <consortium name="Molecular Ecology Group"/>
        </authorList>
    </citation>
    <scope>NUCLEOTIDE SEQUENCE</scope>
    <source>
        <strain evidence="1">TBG_1078</strain>
    </source>
</reference>
<evidence type="ECO:0000313" key="1">
    <source>
        <dbReference type="EMBL" id="CAD7691814.1"/>
    </source>
</evidence>
<dbReference type="EMBL" id="CAJHUB010000775">
    <property type="protein sequence ID" value="CAD7691814.1"/>
    <property type="molecule type" value="Genomic_DNA"/>
</dbReference>